<dbReference type="GO" id="GO:0005764">
    <property type="term" value="C:lysosome"/>
    <property type="evidence" value="ECO:0007669"/>
    <property type="project" value="TreeGrafter"/>
</dbReference>
<evidence type="ECO:0000313" key="2">
    <source>
        <dbReference type="EMBL" id="KAK7096408.1"/>
    </source>
</evidence>
<protein>
    <submittedName>
        <fullName evidence="2">Uncharacterized protein</fullName>
    </submittedName>
</protein>
<dbReference type="GO" id="GO:0005509">
    <property type="term" value="F:calcium ion binding"/>
    <property type="evidence" value="ECO:0007669"/>
    <property type="project" value="InterPro"/>
</dbReference>
<dbReference type="PANTHER" id="PTHR10697:SF1">
    <property type="entry name" value="MAMMALIAN EPENDYMIN-RELATED PROTEIN 1"/>
    <property type="match status" value="1"/>
</dbReference>
<keyword evidence="1" id="KW-0732">Signal</keyword>
<comment type="caution">
    <text evidence="2">The sequence shown here is derived from an EMBL/GenBank/DDBJ whole genome shotgun (WGS) entry which is preliminary data.</text>
</comment>
<organism evidence="2 3">
    <name type="scientific">Littorina saxatilis</name>
    <dbReference type="NCBI Taxonomy" id="31220"/>
    <lineage>
        <taxon>Eukaryota</taxon>
        <taxon>Metazoa</taxon>
        <taxon>Spiralia</taxon>
        <taxon>Lophotrochozoa</taxon>
        <taxon>Mollusca</taxon>
        <taxon>Gastropoda</taxon>
        <taxon>Caenogastropoda</taxon>
        <taxon>Littorinimorpha</taxon>
        <taxon>Littorinoidea</taxon>
        <taxon>Littorinidae</taxon>
        <taxon>Littorina</taxon>
    </lineage>
</organism>
<evidence type="ECO:0000313" key="3">
    <source>
        <dbReference type="Proteomes" id="UP001374579"/>
    </source>
</evidence>
<evidence type="ECO:0000256" key="1">
    <source>
        <dbReference type="SAM" id="SignalP"/>
    </source>
</evidence>
<dbReference type="GO" id="GO:0007160">
    <property type="term" value="P:cell-matrix adhesion"/>
    <property type="evidence" value="ECO:0007669"/>
    <property type="project" value="InterPro"/>
</dbReference>
<accession>A0AAN9G5Q9</accession>
<proteinExistence type="predicted"/>
<dbReference type="AlphaFoldDB" id="A0AAN9G5Q9"/>
<feature type="chain" id="PRO_5042812163" evidence="1">
    <location>
        <begin position="31"/>
        <end position="241"/>
    </location>
</feature>
<dbReference type="PANTHER" id="PTHR10697">
    <property type="entry name" value="MAMMALIAN EPENDYMIN-RELATED PROTEIN 1"/>
    <property type="match status" value="1"/>
</dbReference>
<sequence length="241" mass="27141">MAVHPPRGSTMIMTLLVTAVVVSLVSRATAQGAFCIPDGWQSGRAITLAVSKDKGKPTITRNMGDVIYSTSQKKIWIDEDTFASDSPRVTRLYDYPGKILYTIRGENGETEQTCTQTPLPGPFVPVCVPENATMTHYKSYYGLPLPYVEFFKEFEGKENDVNYRTSLTYDDTPLFHRKWGKQNGETFFLTEEFYNSTIWGTMPADTFKPPAICRPTNATQLKLIGRSIDDVIRPFVISPWV</sequence>
<dbReference type="EMBL" id="JBAMIC010000014">
    <property type="protein sequence ID" value="KAK7096408.1"/>
    <property type="molecule type" value="Genomic_DNA"/>
</dbReference>
<dbReference type="Proteomes" id="UP001374579">
    <property type="component" value="Unassembled WGS sequence"/>
</dbReference>
<name>A0AAN9G5Q9_9CAEN</name>
<keyword evidence="3" id="KW-1185">Reference proteome</keyword>
<feature type="signal peptide" evidence="1">
    <location>
        <begin position="1"/>
        <end position="30"/>
    </location>
</feature>
<reference evidence="2 3" key="1">
    <citation type="submission" date="2024-02" db="EMBL/GenBank/DDBJ databases">
        <title>Chromosome-scale genome assembly of the rough periwinkle Littorina saxatilis.</title>
        <authorList>
            <person name="De Jode A."/>
            <person name="Faria R."/>
            <person name="Formenti G."/>
            <person name="Sims Y."/>
            <person name="Smith T.P."/>
            <person name="Tracey A."/>
            <person name="Wood J.M.D."/>
            <person name="Zagrodzka Z.B."/>
            <person name="Johannesson K."/>
            <person name="Butlin R.K."/>
            <person name="Leder E.H."/>
        </authorList>
    </citation>
    <scope>NUCLEOTIDE SEQUENCE [LARGE SCALE GENOMIC DNA]</scope>
    <source>
        <strain evidence="2">Snail1</strain>
        <tissue evidence="2">Muscle</tissue>
    </source>
</reference>
<gene>
    <name evidence="2" type="ORF">V1264_005706</name>
</gene>
<dbReference type="GO" id="GO:0005576">
    <property type="term" value="C:extracellular region"/>
    <property type="evidence" value="ECO:0007669"/>
    <property type="project" value="InterPro"/>
</dbReference>
<dbReference type="InterPro" id="IPR001299">
    <property type="entry name" value="Ependymin"/>
</dbReference>